<dbReference type="Proteomes" id="UP000255108">
    <property type="component" value="Unassembled WGS sequence"/>
</dbReference>
<proteinExistence type="predicted"/>
<dbReference type="InterPro" id="IPR007497">
    <property type="entry name" value="SIMPL/DUF541"/>
</dbReference>
<keyword evidence="5" id="KW-1185">Reference proteome</keyword>
<dbReference type="Proteomes" id="UP000295794">
    <property type="component" value="Unassembled WGS sequence"/>
</dbReference>
<dbReference type="GO" id="GO:0006974">
    <property type="term" value="P:DNA damage response"/>
    <property type="evidence" value="ECO:0007669"/>
    <property type="project" value="TreeGrafter"/>
</dbReference>
<feature type="chain" id="PRO_5016590172" evidence="1">
    <location>
        <begin position="19"/>
        <end position="236"/>
    </location>
</feature>
<evidence type="ECO:0000313" key="3">
    <source>
        <dbReference type="EMBL" id="TCU89543.1"/>
    </source>
</evidence>
<sequence length="236" mass="25322">MKYFLSAAMLAAMTSAMAANEAPVFNVVNLDASVTREVPNDLASAILFVEFTDTDPARLSEKVNQTLGAGLKLVKQQSVVQSGGTAYATYPLYGKTNKQEGWRSRGELRISSRDFAVLSKLLAQLQQPLAGGLPMQLANVSYGVSDEARAKAEEGLIAEGLQAFKQRADLIQKGFSAKAWKMMNVNVNTSGGHRPQPVMMMKASPMMEMSGRADAPIESGDSRLTANVSGSIQISE</sequence>
<evidence type="ECO:0000313" key="2">
    <source>
        <dbReference type="EMBL" id="STQ90913.1"/>
    </source>
</evidence>
<reference evidence="3 5" key="2">
    <citation type="submission" date="2019-03" db="EMBL/GenBank/DDBJ databases">
        <title>Genomic Encyclopedia of Type Strains, Phase IV (KMG-IV): sequencing the most valuable type-strain genomes for metagenomic binning, comparative biology and taxonomic classification.</title>
        <authorList>
            <person name="Goeker M."/>
        </authorList>
    </citation>
    <scope>NUCLEOTIDE SEQUENCE [LARGE SCALE GENOMIC DNA]</scope>
    <source>
        <strain evidence="3 5">DSM 3764</strain>
    </source>
</reference>
<dbReference type="RefSeq" id="WP_115227185.1">
    <property type="nucleotide sequence ID" value="NZ_CAWOLO010000002.1"/>
</dbReference>
<keyword evidence="1" id="KW-0732">Signal</keyword>
<dbReference type="AlphaFoldDB" id="A0A377Q7L7"/>
<dbReference type="OrthoDB" id="7062395at2"/>
<evidence type="ECO:0000256" key="1">
    <source>
        <dbReference type="SAM" id="SignalP"/>
    </source>
</evidence>
<accession>A0A377Q7L7</accession>
<organism evidence="2 4">
    <name type="scientific">Iodobacter fluviatilis</name>
    <dbReference type="NCBI Taxonomy" id="537"/>
    <lineage>
        <taxon>Bacteria</taxon>
        <taxon>Pseudomonadati</taxon>
        <taxon>Pseudomonadota</taxon>
        <taxon>Betaproteobacteria</taxon>
        <taxon>Neisseriales</taxon>
        <taxon>Chitinibacteraceae</taxon>
        <taxon>Iodobacter</taxon>
    </lineage>
</organism>
<dbReference type="InterPro" id="IPR052022">
    <property type="entry name" value="26kDa_periplasmic_antigen"/>
</dbReference>
<dbReference type="Gene3D" id="3.30.70.2970">
    <property type="entry name" value="Protein of unknown function (DUF541), domain 2"/>
    <property type="match status" value="1"/>
</dbReference>
<dbReference type="EMBL" id="UGHR01000001">
    <property type="protein sequence ID" value="STQ90913.1"/>
    <property type="molecule type" value="Genomic_DNA"/>
</dbReference>
<dbReference type="EMBL" id="SMBT01000002">
    <property type="protein sequence ID" value="TCU89543.1"/>
    <property type="molecule type" value="Genomic_DNA"/>
</dbReference>
<dbReference type="Pfam" id="PF04402">
    <property type="entry name" value="SIMPL"/>
    <property type="match status" value="1"/>
</dbReference>
<name>A0A377Q7L7_9NEIS</name>
<dbReference type="PANTHER" id="PTHR34387:SF1">
    <property type="entry name" value="PERIPLASMIC IMMUNOGENIC PROTEIN"/>
    <property type="match status" value="1"/>
</dbReference>
<evidence type="ECO:0000313" key="5">
    <source>
        <dbReference type="Proteomes" id="UP000295794"/>
    </source>
</evidence>
<reference evidence="2 4" key="1">
    <citation type="submission" date="2018-06" db="EMBL/GenBank/DDBJ databases">
        <authorList>
            <consortium name="Pathogen Informatics"/>
            <person name="Doyle S."/>
        </authorList>
    </citation>
    <scope>NUCLEOTIDE SEQUENCE [LARGE SCALE GENOMIC DNA]</scope>
    <source>
        <strain evidence="2 4">NCTC11159</strain>
    </source>
</reference>
<feature type="signal peptide" evidence="1">
    <location>
        <begin position="1"/>
        <end position="18"/>
    </location>
</feature>
<protein>
    <submittedName>
        <fullName evidence="2 3">Secreted protein</fullName>
    </submittedName>
</protein>
<dbReference type="Gene3D" id="3.30.110.170">
    <property type="entry name" value="Protein of unknown function (DUF541), domain 1"/>
    <property type="match status" value="1"/>
</dbReference>
<dbReference type="PANTHER" id="PTHR34387">
    <property type="entry name" value="SLR1258 PROTEIN"/>
    <property type="match status" value="1"/>
</dbReference>
<gene>
    <name evidence="3" type="ORF">EV682_102459</name>
    <name evidence="2" type="ORF">NCTC11159_01984</name>
</gene>
<evidence type="ECO:0000313" key="4">
    <source>
        <dbReference type="Proteomes" id="UP000255108"/>
    </source>
</evidence>